<dbReference type="RefSeq" id="WP_088916470.1">
    <property type="nucleotide sequence ID" value="NZ_CP018632.1"/>
</dbReference>
<feature type="compositionally biased region" description="Basic and acidic residues" evidence="1">
    <location>
        <begin position="156"/>
        <end position="183"/>
    </location>
</feature>
<dbReference type="Pfam" id="PF07498">
    <property type="entry name" value="Rho_N"/>
    <property type="match status" value="1"/>
</dbReference>
<name>A0A2Z2NIU1_9GAMM</name>
<proteinExistence type="predicted"/>
<evidence type="ECO:0000256" key="1">
    <source>
        <dbReference type="SAM" id="MobiDB-lite"/>
    </source>
</evidence>
<evidence type="ECO:0000259" key="2">
    <source>
        <dbReference type="Pfam" id="PF07498"/>
    </source>
</evidence>
<gene>
    <name evidence="3" type="ORF">IMCC3135_04350</name>
</gene>
<dbReference type="KEGG" id="gai:IMCC3135_04350"/>
<evidence type="ECO:0000313" key="4">
    <source>
        <dbReference type="Proteomes" id="UP000250079"/>
    </source>
</evidence>
<reference evidence="3 4" key="1">
    <citation type="submission" date="2016-12" db="EMBL/GenBank/DDBJ databases">
        <authorList>
            <person name="Song W.-J."/>
            <person name="Kurnit D.M."/>
        </authorList>
    </citation>
    <scope>NUCLEOTIDE SEQUENCE [LARGE SCALE GENOMIC DNA]</scope>
    <source>
        <strain evidence="3 4">IMCC3135</strain>
    </source>
</reference>
<dbReference type="AlphaFoldDB" id="A0A2Z2NIU1"/>
<dbReference type="GO" id="GO:0006353">
    <property type="term" value="P:DNA-templated transcription termination"/>
    <property type="evidence" value="ECO:0007669"/>
    <property type="project" value="InterPro"/>
</dbReference>
<protein>
    <recommendedName>
        <fullName evidence="2">Rho termination factor-like N-terminal domain-containing protein</fullName>
    </recommendedName>
</protein>
<evidence type="ECO:0000313" key="3">
    <source>
        <dbReference type="EMBL" id="ASJ70983.1"/>
    </source>
</evidence>
<feature type="region of interest" description="Disordered" evidence="1">
    <location>
        <begin position="128"/>
        <end position="183"/>
    </location>
</feature>
<organism evidence="3 4">
    <name type="scientific">Granulosicoccus antarcticus IMCC3135</name>
    <dbReference type="NCBI Taxonomy" id="1192854"/>
    <lineage>
        <taxon>Bacteria</taxon>
        <taxon>Pseudomonadati</taxon>
        <taxon>Pseudomonadota</taxon>
        <taxon>Gammaproteobacteria</taxon>
        <taxon>Chromatiales</taxon>
        <taxon>Granulosicoccaceae</taxon>
        <taxon>Granulosicoccus</taxon>
    </lineage>
</organism>
<dbReference type="EMBL" id="CP018632">
    <property type="protein sequence ID" value="ASJ70983.1"/>
    <property type="molecule type" value="Genomic_DNA"/>
</dbReference>
<accession>A0A2Z2NIU1</accession>
<keyword evidence="4" id="KW-1185">Reference proteome</keyword>
<feature type="domain" description="Rho termination factor-like N-terminal" evidence="2">
    <location>
        <begin position="149"/>
        <end position="183"/>
    </location>
</feature>
<sequence length="183" mass="19865">MIKELNKSIKKRPVEWLAIGAGVIAVAVVARKLTETPTRREQLLGNLQSGLGHVRQSGTELWHEGVDSAQTMQKEASALKASLAPGAGRENSSLLDKVTNHDGAIAAFMATLLAKGVSSYFEWKSAEEAREQGRKTSSSSSDDNSEQALDEMTVVELRKEAAEKEVEGRSSMNKEDLVEALKQ</sequence>
<dbReference type="Proteomes" id="UP000250079">
    <property type="component" value="Chromosome"/>
</dbReference>
<dbReference type="InterPro" id="IPR011112">
    <property type="entry name" value="Rho-like_N"/>
</dbReference>